<proteinExistence type="predicted"/>
<keyword evidence="2" id="KW-1185">Reference proteome</keyword>
<accession>A0ACC4CWG5</accession>
<evidence type="ECO:0000313" key="2">
    <source>
        <dbReference type="Proteomes" id="UP000309997"/>
    </source>
</evidence>
<gene>
    <name evidence="1" type="ORF">D5086_000218</name>
</gene>
<dbReference type="Proteomes" id="UP000309997">
    <property type="component" value="Unassembled WGS sequence"/>
</dbReference>
<reference evidence="1 2" key="1">
    <citation type="journal article" date="2024" name="Plant Biotechnol. J.">
        <title>Genome and CRISPR/Cas9 system of a widespread forest tree (Populus alba) in the world.</title>
        <authorList>
            <person name="Liu Y.J."/>
            <person name="Jiang P.F."/>
            <person name="Han X.M."/>
            <person name="Li X.Y."/>
            <person name="Wang H.M."/>
            <person name="Wang Y.J."/>
            <person name="Wang X.X."/>
            <person name="Zeng Q.Y."/>
        </authorList>
    </citation>
    <scope>NUCLEOTIDE SEQUENCE [LARGE SCALE GENOMIC DNA]</scope>
    <source>
        <strain evidence="2">cv. PAL-ZL1</strain>
    </source>
</reference>
<evidence type="ECO:0000313" key="1">
    <source>
        <dbReference type="EMBL" id="KAL3609198.1"/>
    </source>
</evidence>
<organism evidence="1 2">
    <name type="scientific">Populus alba</name>
    <name type="common">White poplar</name>
    <dbReference type="NCBI Taxonomy" id="43335"/>
    <lineage>
        <taxon>Eukaryota</taxon>
        <taxon>Viridiplantae</taxon>
        <taxon>Streptophyta</taxon>
        <taxon>Embryophyta</taxon>
        <taxon>Tracheophyta</taxon>
        <taxon>Spermatophyta</taxon>
        <taxon>Magnoliopsida</taxon>
        <taxon>eudicotyledons</taxon>
        <taxon>Gunneridae</taxon>
        <taxon>Pentapetalae</taxon>
        <taxon>rosids</taxon>
        <taxon>fabids</taxon>
        <taxon>Malpighiales</taxon>
        <taxon>Salicaceae</taxon>
        <taxon>Saliceae</taxon>
        <taxon>Populus</taxon>
    </lineage>
</organism>
<protein>
    <submittedName>
        <fullName evidence="1">Uncharacterized protein</fullName>
    </submittedName>
</protein>
<sequence>MTRNDTRWSIPPAFTLITRTAILRTNLILPTVNAVYKRYMQKEVDSNVGKEQGYVGKTRTKRSSPRTKWLEIIELHSDSWQPAQLTVAFGQSTTGFPTMREIIIHKQGGS</sequence>
<name>A0ACC4CWG5_POPAL</name>
<dbReference type="EMBL" id="RCHU02000001">
    <property type="protein sequence ID" value="KAL3609198.1"/>
    <property type="molecule type" value="Genomic_DNA"/>
</dbReference>
<comment type="caution">
    <text evidence="1">The sequence shown here is derived from an EMBL/GenBank/DDBJ whole genome shotgun (WGS) entry which is preliminary data.</text>
</comment>